<dbReference type="PANTHER" id="PTHR22594">
    <property type="entry name" value="ASPARTYL/LYSYL-TRNA SYNTHETASE"/>
    <property type="match status" value="1"/>
</dbReference>
<comment type="catalytic activity">
    <reaction evidence="8">
        <text>tRNA(Asp) + L-aspartate + ATP = L-aspartyl-tRNA(Asp) + AMP + diphosphate</text>
        <dbReference type="Rhea" id="RHEA:19649"/>
        <dbReference type="Rhea" id="RHEA-COMP:9660"/>
        <dbReference type="Rhea" id="RHEA-COMP:9678"/>
        <dbReference type="ChEBI" id="CHEBI:29991"/>
        <dbReference type="ChEBI" id="CHEBI:30616"/>
        <dbReference type="ChEBI" id="CHEBI:33019"/>
        <dbReference type="ChEBI" id="CHEBI:78442"/>
        <dbReference type="ChEBI" id="CHEBI:78516"/>
        <dbReference type="ChEBI" id="CHEBI:456215"/>
        <dbReference type="EC" id="6.1.1.12"/>
    </reaction>
</comment>
<dbReference type="SUPFAM" id="SSF55261">
    <property type="entry name" value="GAD domain-like"/>
    <property type="match status" value="1"/>
</dbReference>
<dbReference type="Gene3D" id="2.40.50.140">
    <property type="entry name" value="Nucleic acid-binding proteins"/>
    <property type="match status" value="1"/>
</dbReference>
<keyword evidence="8" id="KW-0963">Cytoplasm</keyword>
<dbReference type="NCBIfam" id="TIGR00459">
    <property type="entry name" value="aspS_bact"/>
    <property type="match status" value="1"/>
</dbReference>
<dbReference type="CDD" id="cd04317">
    <property type="entry name" value="EcAspRS_like_N"/>
    <property type="match status" value="1"/>
</dbReference>
<evidence type="ECO:0000256" key="1">
    <source>
        <dbReference type="ARBA" id="ARBA00006303"/>
    </source>
</evidence>
<dbReference type="Pfam" id="PF00152">
    <property type="entry name" value="tRNA-synt_2"/>
    <property type="match status" value="1"/>
</dbReference>
<evidence type="ECO:0000256" key="6">
    <source>
        <dbReference type="ARBA" id="ARBA00022917"/>
    </source>
</evidence>
<dbReference type="InterPro" id="IPR012340">
    <property type="entry name" value="NA-bd_OB-fold"/>
</dbReference>
<feature type="binding site" evidence="8">
    <location>
        <position position="215"/>
    </location>
    <ligand>
        <name>L-aspartate</name>
        <dbReference type="ChEBI" id="CHEBI:29991"/>
    </ligand>
</feature>
<dbReference type="PANTHER" id="PTHR22594:SF5">
    <property type="entry name" value="ASPARTATE--TRNA LIGASE, MITOCHONDRIAL"/>
    <property type="match status" value="1"/>
</dbReference>
<feature type="binding site" evidence="8">
    <location>
        <position position="438"/>
    </location>
    <ligand>
        <name>L-aspartate</name>
        <dbReference type="ChEBI" id="CHEBI:29991"/>
    </ligand>
</feature>
<dbReference type="GO" id="GO:0004815">
    <property type="term" value="F:aspartate-tRNA ligase activity"/>
    <property type="evidence" value="ECO:0007669"/>
    <property type="project" value="UniProtKB-EC"/>
</dbReference>
<evidence type="ECO:0000256" key="5">
    <source>
        <dbReference type="ARBA" id="ARBA00022840"/>
    </source>
</evidence>
<dbReference type="NCBIfam" id="NF001750">
    <property type="entry name" value="PRK00476.1"/>
    <property type="match status" value="1"/>
</dbReference>
<feature type="binding site" evidence="8">
    <location>
        <position position="479"/>
    </location>
    <ligand>
        <name>L-aspartate</name>
        <dbReference type="ChEBI" id="CHEBI:29991"/>
    </ligand>
</feature>
<dbReference type="Gene3D" id="3.30.1360.30">
    <property type="entry name" value="GAD-like domain"/>
    <property type="match status" value="1"/>
</dbReference>
<dbReference type="InterPro" id="IPR004115">
    <property type="entry name" value="GAD-like_sf"/>
</dbReference>
<evidence type="ECO:0000256" key="3">
    <source>
        <dbReference type="ARBA" id="ARBA00022598"/>
    </source>
</evidence>
<keyword evidence="7 8" id="KW-0030">Aminoacyl-tRNA synthetase</keyword>
<dbReference type="InterPro" id="IPR004364">
    <property type="entry name" value="Aa-tRNA-synt_II"/>
</dbReference>
<comment type="subcellular location">
    <subcellularLocation>
        <location evidence="8">Cytoplasm</location>
    </subcellularLocation>
</comment>
<feature type="binding site" evidence="8">
    <location>
        <begin position="215"/>
        <end position="217"/>
    </location>
    <ligand>
        <name>ATP</name>
        <dbReference type="ChEBI" id="CHEBI:30616"/>
    </ligand>
</feature>
<dbReference type="PRINTS" id="PR01042">
    <property type="entry name" value="TRNASYNTHASP"/>
</dbReference>
<dbReference type="InterPro" id="IPR029351">
    <property type="entry name" value="GAD_dom"/>
</dbReference>
<dbReference type="InterPro" id="IPR004524">
    <property type="entry name" value="Asp-tRNA-ligase_1"/>
</dbReference>
<feature type="binding site" evidence="8">
    <location>
        <begin position="524"/>
        <end position="527"/>
    </location>
    <ligand>
        <name>ATP</name>
        <dbReference type="ChEBI" id="CHEBI:30616"/>
    </ligand>
</feature>
<comment type="caution">
    <text evidence="10">The sequence shown here is derived from an EMBL/GenBank/DDBJ whole genome shotgun (WGS) entry which is preliminary data.</text>
</comment>
<evidence type="ECO:0000256" key="7">
    <source>
        <dbReference type="ARBA" id="ARBA00023146"/>
    </source>
</evidence>
<evidence type="ECO:0000256" key="4">
    <source>
        <dbReference type="ARBA" id="ARBA00022741"/>
    </source>
</evidence>
<organism evidence="10 11">
    <name type="scientific">Mycoplasma yeatsii</name>
    <dbReference type="NCBI Taxonomy" id="51365"/>
    <lineage>
        <taxon>Bacteria</taxon>
        <taxon>Bacillati</taxon>
        <taxon>Mycoplasmatota</taxon>
        <taxon>Mollicutes</taxon>
        <taxon>Mycoplasmataceae</taxon>
        <taxon>Mycoplasma</taxon>
    </lineage>
</organism>
<dbReference type="InterPro" id="IPR045864">
    <property type="entry name" value="aa-tRNA-synth_II/BPL/LPL"/>
</dbReference>
<reference evidence="10" key="1">
    <citation type="submission" date="2023-07" db="EMBL/GenBank/DDBJ databases">
        <title>Genomic Encyclopedia of Type Strains, Phase IV (KMG-IV): sequencing the most valuable type-strain genomes for metagenomic binning, comparative biology and taxonomic classification.</title>
        <authorList>
            <person name="Goeker M."/>
        </authorList>
    </citation>
    <scope>NUCLEOTIDE SEQUENCE [LARGE SCALE GENOMIC DNA]</scope>
    <source>
        <strain evidence="10">DSM 22019</strain>
    </source>
</reference>
<keyword evidence="11" id="KW-1185">Reference proteome</keyword>
<comment type="subunit">
    <text evidence="2 8">Homodimer.</text>
</comment>
<keyword evidence="3 8" id="KW-0436">Ligase</keyword>
<dbReference type="EC" id="6.1.1.12" evidence="8"/>
<dbReference type="Proteomes" id="UP001236620">
    <property type="component" value="Unassembled WGS sequence"/>
</dbReference>
<dbReference type="SUPFAM" id="SSF55681">
    <property type="entry name" value="Class II aaRS and biotin synthetases"/>
    <property type="match status" value="1"/>
</dbReference>
<dbReference type="Pfam" id="PF02938">
    <property type="entry name" value="GAD"/>
    <property type="match status" value="1"/>
</dbReference>
<sequence>MKRTHTCGELNISNVNQKVLLQGWIRKIRKMGGMTFIDLRDRYGITQLVLDDSFKEQLVNLKTEYVIEITGTVVERQSKNLELQTGEIEIKVENISVINKSELTPFMIEDNISTTEDTRMTYRYLDLRRPEMQQNLITRAKLNHVIRNFLNSNDFLEVETPYFAKSTPEGARDFLVPSRLNKNKFYALPQSPQLFKQLLMISGIDRYYQIVRCFRDEDLRIDRQPEFTQLDLEMSFATGDDVMNLAEKLIKKVLLDIKGYEIKDDLLRLSYKDAIDLYGIDKPDLRYDLKIHTLNDIFKNTNVKMFANIDDQVIRAVCIDKLLTKKQIEQAVEQVRQFGFNSLGFVKIENNTWSGSLASQLSDQEKQDLIKEFNIQTDATILMNFGKYDKISQAMGAVRICLAKMFDLASADEFKLLWVVDFPLFEYSEEEQRYVAAHHPFTMPKTESLNDFDTNKKDALAYAYDLVMNGFEIGGGSQRITNPDIQKRMFDAIELTPDKVEMNFGWFMNAYKYGAPYHAGIAWGLDRIAMILSNTNSIRDVIAFPKNASGVDPMSNAPDYVSDAQLEELNIKLK</sequence>
<keyword evidence="5 8" id="KW-0067">ATP-binding</keyword>
<dbReference type="PROSITE" id="PS50862">
    <property type="entry name" value="AA_TRNA_LIGASE_II"/>
    <property type="match status" value="1"/>
</dbReference>
<proteinExistence type="inferred from homology"/>
<feature type="binding site" evidence="8">
    <location>
        <position position="224"/>
    </location>
    <ligand>
        <name>ATP</name>
        <dbReference type="ChEBI" id="CHEBI:30616"/>
    </ligand>
</feature>
<dbReference type="RefSeq" id="WP_307444912.1">
    <property type="nucleotide sequence ID" value="NZ_JAUSWP010000004.1"/>
</dbReference>
<dbReference type="CDD" id="cd00777">
    <property type="entry name" value="AspRS_core"/>
    <property type="match status" value="1"/>
</dbReference>
<keyword evidence="4 8" id="KW-0547">Nucleotide-binding</keyword>
<evidence type="ECO:0000259" key="9">
    <source>
        <dbReference type="PROSITE" id="PS50862"/>
    </source>
</evidence>
<protein>
    <recommendedName>
        <fullName evidence="8">Aspartate--tRNA ligase</fullName>
        <ecNumber evidence="8">6.1.1.12</ecNumber>
    </recommendedName>
    <alternativeName>
        <fullName evidence="8">Aspartyl-tRNA synthetase</fullName>
        <shortName evidence="8">AspRS</shortName>
    </alternativeName>
</protein>
<dbReference type="InterPro" id="IPR047089">
    <property type="entry name" value="Asp-tRNA-ligase_1_N"/>
</dbReference>
<dbReference type="InterPro" id="IPR047090">
    <property type="entry name" value="AspRS_core"/>
</dbReference>
<dbReference type="Gene3D" id="3.30.930.10">
    <property type="entry name" value="Bira Bifunctional Protein, Domain 2"/>
    <property type="match status" value="1"/>
</dbReference>
<feature type="binding site" evidence="8">
    <location>
        <position position="169"/>
    </location>
    <ligand>
        <name>L-aspartate</name>
        <dbReference type="ChEBI" id="CHEBI:29991"/>
    </ligand>
</feature>
<comment type="function">
    <text evidence="8">Catalyzes the attachment of L-aspartate to tRNA(Asp) in a two-step reaction: L-aspartate is first activated by ATP to form Asp-AMP and then transferred to the acceptor end of tRNA(Asp).</text>
</comment>
<evidence type="ECO:0000256" key="2">
    <source>
        <dbReference type="ARBA" id="ARBA00011738"/>
    </source>
</evidence>
<comment type="caution">
    <text evidence="8">Lacks conserved residue(s) required for the propagation of feature annotation.</text>
</comment>
<dbReference type="EMBL" id="JAUSWP010000004">
    <property type="protein sequence ID" value="MDQ0567866.1"/>
    <property type="molecule type" value="Genomic_DNA"/>
</dbReference>
<dbReference type="HAMAP" id="MF_00044">
    <property type="entry name" value="Asp_tRNA_synth_type1"/>
    <property type="match status" value="1"/>
</dbReference>
<comment type="similarity">
    <text evidence="1 8">Belongs to the class-II aminoacyl-tRNA synthetase family. Type 1 subfamily.</text>
</comment>
<name>A0ABU0NEJ7_9MOLU</name>
<evidence type="ECO:0000313" key="10">
    <source>
        <dbReference type="EMBL" id="MDQ0567866.1"/>
    </source>
</evidence>
<keyword evidence="6 8" id="KW-0648">Protein biosynthesis</keyword>
<feature type="region of interest" description="Aspartate" evidence="8">
    <location>
        <begin position="193"/>
        <end position="196"/>
    </location>
</feature>
<dbReference type="InterPro" id="IPR004365">
    <property type="entry name" value="NA-bd_OB_tRNA"/>
</dbReference>
<feature type="domain" description="Aminoacyl-transfer RNA synthetases class-II family profile" evidence="9">
    <location>
        <begin position="139"/>
        <end position="545"/>
    </location>
</feature>
<dbReference type="InterPro" id="IPR002312">
    <property type="entry name" value="Asp/Asn-tRNA-synth_IIb"/>
</dbReference>
<gene>
    <name evidence="8" type="primary">aspS</name>
    <name evidence="10" type="ORF">J2Z63_000512</name>
</gene>
<feature type="binding site" evidence="8">
    <location>
        <position position="472"/>
    </location>
    <ligand>
        <name>ATP</name>
        <dbReference type="ChEBI" id="CHEBI:30616"/>
    </ligand>
</feature>
<dbReference type="InterPro" id="IPR006195">
    <property type="entry name" value="aa-tRNA-synth_II"/>
</dbReference>
<evidence type="ECO:0000313" key="11">
    <source>
        <dbReference type="Proteomes" id="UP001236620"/>
    </source>
</evidence>
<dbReference type="SUPFAM" id="SSF50249">
    <property type="entry name" value="Nucleic acid-binding proteins"/>
    <property type="match status" value="1"/>
</dbReference>
<dbReference type="Pfam" id="PF01336">
    <property type="entry name" value="tRNA_anti-codon"/>
    <property type="match status" value="1"/>
</dbReference>
<evidence type="ECO:0000256" key="8">
    <source>
        <dbReference type="HAMAP-Rule" id="MF_00044"/>
    </source>
</evidence>
<accession>A0ABU0NEJ7</accession>